<dbReference type="InterPro" id="IPR020149">
    <property type="entry name" value="Uncharacterised_C02F5.10"/>
</dbReference>
<dbReference type="EMBL" id="LIAE01008837">
    <property type="protein sequence ID" value="PAV72286.1"/>
    <property type="molecule type" value="Genomic_DNA"/>
</dbReference>
<feature type="region of interest" description="Disordered" evidence="1">
    <location>
        <begin position="1"/>
        <end position="56"/>
    </location>
</feature>
<sequence length="186" mass="20464">MSIKKGENNTNPPTDEQKKTQQQLQKAEEEKNLPSPFPSEDSGMFTPTSPAQQPVITANLGLQKLEDYAEQSIRLDQRASGEALNECTDAEWLSGEDAYPQELLEVKKKPNKVSVFVARGGQGGSDTKTARDKNPSPDDTERDDVDAVTKLVSKITKVFLEDKSTEGVEVQVTMRVANGPKKNLTE</sequence>
<comment type="caution">
    <text evidence="2">The sequence shown here is derived from an EMBL/GenBank/DDBJ whole genome shotgun (WGS) entry which is preliminary data.</text>
</comment>
<name>A0A2A2KE36_9BILA</name>
<gene>
    <name evidence="2" type="ORF">WR25_00089</name>
</gene>
<feature type="region of interest" description="Disordered" evidence="1">
    <location>
        <begin position="117"/>
        <end position="145"/>
    </location>
</feature>
<feature type="compositionally biased region" description="Polar residues" evidence="1">
    <location>
        <begin position="8"/>
        <end position="25"/>
    </location>
</feature>
<evidence type="ECO:0000313" key="2">
    <source>
        <dbReference type="EMBL" id="PAV72286.1"/>
    </source>
</evidence>
<feature type="compositionally biased region" description="Polar residues" evidence="1">
    <location>
        <begin position="45"/>
        <end position="56"/>
    </location>
</feature>
<dbReference type="AlphaFoldDB" id="A0A2A2KE36"/>
<dbReference type="OrthoDB" id="5875813at2759"/>
<dbReference type="Pfam" id="PF17309">
    <property type="entry name" value="DUF5356"/>
    <property type="match status" value="1"/>
</dbReference>
<dbReference type="STRING" id="2018661.A0A2A2KE36"/>
<accession>A0A2A2KE36</accession>
<keyword evidence="3" id="KW-1185">Reference proteome</keyword>
<organism evidence="2 3">
    <name type="scientific">Diploscapter pachys</name>
    <dbReference type="NCBI Taxonomy" id="2018661"/>
    <lineage>
        <taxon>Eukaryota</taxon>
        <taxon>Metazoa</taxon>
        <taxon>Ecdysozoa</taxon>
        <taxon>Nematoda</taxon>
        <taxon>Chromadorea</taxon>
        <taxon>Rhabditida</taxon>
        <taxon>Rhabditina</taxon>
        <taxon>Rhabditomorpha</taxon>
        <taxon>Rhabditoidea</taxon>
        <taxon>Rhabditidae</taxon>
        <taxon>Diploscapter</taxon>
    </lineage>
</organism>
<dbReference type="Proteomes" id="UP000218231">
    <property type="component" value="Unassembled WGS sequence"/>
</dbReference>
<reference evidence="2 3" key="1">
    <citation type="journal article" date="2017" name="Curr. Biol.">
        <title>Genome architecture and evolution of a unichromosomal asexual nematode.</title>
        <authorList>
            <person name="Fradin H."/>
            <person name="Zegar C."/>
            <person name="Gutwein M."/>
            <person name="Lucas J."/>
            <person name="Kovtun M."/>
            <person name="Corcoran D."/>
            <person name="Baugh L.R."/>
            <person name="Kiontke K."/>
            <person name="Gunsalus K."/>
            <person name="Fitch D.H."/>
            <person name="Piano F."/>
        </authorList>
    </citation>
    <scope>NUCLEOTIDE SEQUENCE [LARGE SCALE GENOMIC DNA]</scope>
    <source>
        <strain evidence="2">PF1309</strain>
    </source>
</reference>
<proteinExistence type="predicted"/>
<evidence type="ECO:0000256" key="1">
    <source>
        <dbReference type="SAM" id="MobiDB-lite"/>
    </source>
</evidence>
<evidence type="ECO:0000313" key="3">
    <source>
        <dbReference type="Proteomes" id="UP000218231"/>
    </source>
</evidence>
<protein>
    <submittedName>
        <fullName evidence="2">Uncharacterized protein</fullName>
    </submittedName>
</protein>